<dbReference type="Proteomes" id="UP001219518">
    <property type="component" value="Unassembled WGS sequence"/>
</dbReference>
<evidence type="ECO:0000256" key="1">
    <source>
        <dbReference type="SAM" id="MobiDB-lite"/>
    </source>
</evidence>
<evidence type="ECO:0000313" key="2">
    <source>
        <dbReference type="EMBL" id="KAK3921492.1"/>
    </source>
</evidence>
<organism evidence="2 3">
    <name type="scientific">Frankliniella fusca</name>
    <dbReference type="NCBI Taxonomy" id="407009"/>
    <lineage>
        <taxon>Eukaryota</taxon>
        <taxon>Metazoa</taxon>
        <taxon>Ecdysozoa</taxon>
        <taxon>Arthropoda</taxon>
        <taxon>Hexapoda</taxon>
        <taxon>Insecta</taxon>
        <taxon>Pterygota</taxon>
        <taxon>Neoptera</taxon>
        <taxon>Paraneoptera</taxon>
        <taxon>Thysanoptera</taxon>
        <taxon>Terebrantia</taxon>
        <taxon>Thripoidea</taxon>
        <taxon>Thripidae</taxon>
        <taxon>Frankliniella</taxon>
    </lineage>
</organism>
<feature type="region of interest" description="Disordered" evidence="1">
    <location>
        <begin position="34"/>
        <end position="62"/>
    </location>
</feature>
<gene>
    <name evidence="2" type="ORF">KUF71_001272</name>
</gene>
<keyword evidence="3" id="KW-1185">Reference proteome</keyword>
<dbReference type="EMBL" id="JAHWGI010001034">
    <property type="protein sequence ID" value="KAK3921492.1"/>
    <property type="molecule type" value="Genomic_DNA"/>
</dbReference>
<sequence>MYHLLKRQIDECQQRNQSAAARALELGAVAGGLLDTTKVSPCPSHPPGGVQPRNTGTPNLGH</sequence>
<protein>
    <submittedName>
        <fullName evidence="2">Glyoxylate/hydroxypyruvate reductase A</fullName>
    </submittedName>
</protein>
<reference evidence="2" key="2">
    <citation type="journal article" date="2023" name="BMC Genomics">
        <title>Pest status, molecular evolution, and epigenetic factors derived from the genome assembly of Frankliniella fusca, a thysanopteran phytovirus vector.</title>
        <authorList>
            <person name="Catto M.A."/>
            <person name="Labadie P.E."/>
            <person name="Jacobson A.L."/>
            <person name="Kennedy G.G."/>
            <person name="Srinivasan R."/>
            <person name="Hunt B.G."/>
        </authorList>
    </citation>
    <scope>NUCLEOTIDE SEQUENCE</scope>
    <source>
        <strain evidence="2">PL_HMW_Pooled</strain>
    </source>
</reference>
<reference evidence="2" key="1">
    <citation type="submission" date="2021-07" db="EMBL/GenBank/DDBJ databases">
        <authorList>
            <person name="Catto M.A."/>
            <person name="Jacobson A."/>
            <person name="Kennedy G."/>
            <person name="Labadie P."/>
            <person name="Hunt B.G."/>
            <person name="Srinivasan R."/>
        </authorList>
    </citation>
    <scope>NUCLEOTIDE SEQUENCE</scope>
    <source>
        <strain evidence="2">PL_HMW_Pooled</strain>
        <tissue evidence="2">Head</tissue>
    </source>
</reference>
<accession>A0AAE1HHQ0</accession>
<evidence type="ECO:0000313" key="3">
    <source>
        <dbReference type="Proteomes" id="UP001219518"/>
    </source>
</evidence>
<proteinExistence type="predicted"/>
<name>A0AAE1HHQ0_9NEOP</name>
<feature type="compositionally biased region" description="Polar residues" evidence="1">
    <location>
        <begin position="52"/>
        <end position="62"/>
    </location>
</feature>
<comment type="caution">
    <text evidence="2">The sequence shown here is derived from an EMBL/GenBank/DDBJ whole genome shotgun (WGS) entry which is preliminary data.</text>
</comment>
<dbReference type="AlphaFoldDB" id="A0AAE1HHQ0"/>